<dbReference type="PROSITE" id="PS51186">
    <property type="entry name" value="GNAT"/>
    <property type="match status" value="1"/>
</dbReference>
<dbReference type="CDD" id="cd04301">
    <property type="entry name" value="NAT_SF"/>
    <property type="match status" value="1"/>
</dbReference>
<name>A0AAC9UEW8_9GAMM</name>
<dbReference type="Gene3D" id="3.40.630.30">
    <property type="match status" value="1"/>
</dbReference>
<dbReference type="Pfam" id="PF00583">
    <property type="entry name" value="Acetyltransf_1"/>
    <property type="match status" value="1"/>
</dbReference>
<reference evidence="2 3" key="1">
    <citation type="submission" date="2015-03" db="EMBL/GenBank/DDBJ databases">
        <authorList>
            <person name="Xie B.-B."/>
            <person name="Rong J.-C."/>
            <person name="Qin Q.-L."/>
            <person name="Zhang Y.-Z."/>
        </authorList>
    </citation>
    <scope>NUCLEOTIDE SEQUENCE [LARGE SCALE GENOMIC DNA]</scope>
    <source>
        <strain evidence="2 3">KMM 661</strain>
    </source>
</reference>
<protein>
    <recommendedName>
        <fullName evidence="1">N-acetyltransferase domain-containing protein</fullName>
    </recommendedName>
</protein>
<dbReference type="AlphaFoldDB" id="A0AAC9UEW8"/>
<sequence>MYQLYANNDDCLNQALRQKIVAFNSAHFDAERMSIGYQFLDAQEELVAGISGCVFGNWLQINWLWCSELVRGNGLATKLLVALEAAAVELGATRGQLDTLDFQAKPFYEKHGYQVKYQLNNYPRTGTRYFMEKSLIKPLQGD</sequence>
<dbReference type="GO" id="GO:0016747">
    <property type="term" value="F:acyltransferase activity, transferring groups other than amino-acyl groups"/>
    <property type="evidence" value="ECO:0007669"/>
    <property type="project" value="InterPro"/>
</dbReference>
<evidence type="ECO:0000313" key="2">
    <source>
        <dbReference type="EMBL" id="ASM52452.1"/>
    </source>
</evidence>
<feature type="domain" description="N-acetyltransferase" evidence="1">
    <location>
        <begin position="1"/>
        <end position="136"/>
    </location>
</feature>
<dbReference type="InterPro" id="IPR000182">
    <property type="entry name" value="GNAT_dom"/>
</dbReference>
<dbReference type="Proteomes" id="UP000198329">
    <property type="component" value="Chromosome I"/>
</dbReference>
<dbReference type="InterPro" id="IPR016181">
    <property type="entry name" value="Acyl_CoA_acyltransferase"/>
</dbReference>
<dbReference type="GeneID" id="300940125"/>
<dbReference type="SUPFAM" id="SSF55729">
    <property type="entry name" value="Acyl-CoA N-acyltransferases (Nat)"/>
    <property type="match status" value="1"/>
</dbReference>
<organism evidence="2 3">
    <name type="scientific">Pseudoalteromonas nigrifaciens</name>
    <dbReference type="NCBI Taxonomy" id="28109"/>
    <lineage>
        <taxon>Bacteria</taxon>
        <taxon>Pseudomonadati</taxon>
        <taxon>Pseudomonadota</taxon>
        <taxon>Gammaproteobacteria</taxon>
        <taxon>Alteromonadales</taxon>
        <taxon>Pseudoalteromonadaceae</taxon>
        <taxon>Pseudoalteromonas</taxon>
    </lineage>
</organism>
<accession>A0AAC9UEW8</accession>
<dbReference type="RefSeq" id="WP_089367548.1">
    <property type="nucleotide sequence ID" value="NZ_BJXZ01000027.1"/>
</dbReference>
<evidence type="ECO:0000313" key="3">
    <source>
        <dbReference type="Proteomes" id="UP000198329"/>
    </source>
</evidence>
<keyword evidence="3" id="KW-1185">Reference proteome</keyword>
<gene>
    <name evidence="2" type="ORF">PNIG_a0106</name>
</gene>
<dbReference type="EMBL" id="CP011036">
    <property type="protein sequence ID" value="ASM52452.1"/>
    <property type="molecule type" value="Genomic_DNA"/>
</dbReference>
<evidence type="ECO:0000259" key="1">
    <source>
        <dbReference type="PROSITE" id="PS51186"/>
    </source>
</evidence>
<proteinExistence type="predicted"/>
<dbReference type="KEGG" id="png:PNIG_a0106"/>